<evidence type="ECO:0000256" key="1">
    <source>
        <dbReference type="SAM" id="Phobius"/>
    </source>
</evidence>
<keyword evidence="1" id="KW-0472">Membrane</keyword>
<proteinExistence type="predicted"/>
<evidence type="ECO:0000313" key="2">
    <source>
        <dbReference type="EMBL" id="PMD34904.1"/>
    </source>
</evidence>
<keyword evidence="1" id="KW-0812">Transmembrane</keyword>
<dbReference type="EMBL" id="KZ613953">
    <property type="protein sequence ID" value="PMD34904.1"/>
    <property type="molecule type" value="Genomic_DNA"/>
</dbReference>
<sequence>MTDPKLHQGEDDFPLTEEELRRVPTLASRFTEHFTPPPNYPSNEAHEMKNFPLPNSGASPTYNIHGTHTGAREEAFNFQFFAPKKNMRRYLIALIIILILIIIALAILSGLLSHQLSQAHHESHMTTLTVTMTEQLRFTAVQPTTFVTLTRSLSSSTLDLTQTETQTETQVAFASPSPTPSPMLDTSPHATCSAVSRPSGGVDVSIWVNYIDSQEQVLALAVALDKQCDAQIDISGWTASASDQTWSEADGSLWVADTMLAFQLKETAQFDLALSKSLRCVPQGIVEAGGPSDTPDCG</sequence>
<dbReference type="Proteomes" id="UP000235786">
    <property type="component" value="Unassembled WGS sequence"/>
</dbReference>
<keyword evidence="1" id="KW-1133">Transmembrane helix</keyword>
<protein>
    <submittedName>
        <fullName evidence="2">Uncharacterized protein</fullName>
    </submittedName>
</protein>
<evidence type="ECO:0000313" key="3">
    <source>
        <dbReference type="Proteomes" id="UP000235786"/>
    </source>
</evidence>
<dbReference type="OrthoDB" id="3552087at2759"/>
<feature type="transmembrane region" description="Helical" evidence="1">
    <location>
        <begin position="90"/>
        <end position="112"/>
    </location>
</feature>
<name>A0A2J6R8Q6_HYAVF</name>
<accession>A0A2J6R8Q6</accession>
<organism evidence="2 3">
    <name type="scientific">Hyaloscypha variabilis (strain UAMH 11265 / GT02V1 / F)</name>
    <name type="common">Meliniomyces variabilis</name>
    <dbReference type="NCBI Taxonomy" id="1149755"/>
    <lineage>
        <taxon>Eukaryota</taxon>
        <taxon>Fungi</taxon>
        <taxon>Dikarya</taxon>
        <taxon>Ascomycota</taxon>
        <taxon>Pezizomycotina</taxon>
        <taxon>Leotiomycetes</taxon>
        <taxon>Helotiales</taxon>
        <taxon>Hyaloscyphaceae</taxon>
        <taxon>Hyaloscypha</taxon>
        <taxon>Hyaloscypha variabilis</taxon>
    </lineage>
</organism>
<reference evidence="2 3" key="1">
    <citation type="submission" date="2016-04" db="EMBL/GenBank/DDBJ databases">
        <title>A degradative enzymes factory behind the ericoid mycorrhizal symbiosis.</title>
        <authorList>
            <consortium name="DOE Joint Genome Institute"/>
            <person name="Martino E."/>
            <person name="Morin E."/>
            <person name="Grelet G."/>
            <person name="Kuo A."/>
            <person name="Kohler A."/>
            <person name="Daghino S."/>
            <person name="Barry K."/>
            <person name="Choi C."/>
            <person name="Cichocki N."/>
            <person name="Clum A."/>
            <person name="Copeland A."/>
            <person name="Hainaut M."/>
            <person name="Haridas S."/>
            <person name="Labutti K."/>
            <person name="Lindquist E."/>
            <person name="Lipzen A."/>
            <person name="Khouja H.-R."/>
            <person name="Murat C."/>
            <person name="Ohm R."/>
            <person name="Olson A."/>
            <person name="Spatafora J."/>
            <person name="Veneault-Fourrey C."/>
            <person name="Henrissat B."/>
            <person name="Grigoriev I."/>
            <person name="Martin F."/>
            <person name="Perotto S."/>
        </authorList>
    </citation>
    <scope>NUCLEOTIDE SEQUENCE [LARGE SCALE GENOMIC DNA]</scope>
    <source>
        <strain evidence="2 3">F</strain>
    </source>
</reference>
<gene>
    <name evidence="2" type="ORF">L207DRAFT_534180</name>
</gene>
<keyword evidence="3" id="KW-1185">Reference proteome</keyword>
<dbReference type="AlphaFoldDB" id="A0A2J6R8Q6"/>